<organism evidence="2 3">
    <name type="scientific">Labrys neptuniae</name>
    <dbReference type="NCBI Taxonomy" id="376174"/>
    <lineage>
        <taxon>Bacteria</taxon>
        <taxon>Pseudomonadati</taxon>
        <taxon>Pseudomonadota</taxon>
        <taxon>Alphaproteobacteria</taxon>
        <taxon>Hyphomicrobiales</taxon>
        <taxon>Xanthobacteraceae</taxon>
        <taxon>Labrys</taxon>
    </lineage>
</organism>
<evidence type="ECO:0000313" key="3">
    <source>
        <dbReference type="Proteomes" id="UP001555786"/>
    </source>
</evidence>
<dbReference type="Proteomes" id="UP001555786">
    <property type="component" value="Unassembled WGS sequence"/>
</dbReference>
<dbReference type="RefSeq" id="WP_367626784.1">
    <property type="nucleotide sequence ID" value="NZ_JBFNQD010000025.1"/>
</dbReference>
<dbReference type="EMBL" id="JBFNQD010000025">
    <property type="protein sequence ID" value="MEW9310349.1"/>
    <property type="molecule type" value="Genomic_DNA"/>
</dbReference>
<feature type="domain" description="HTH cro/C1-type" evidence="1">
    <location>
        <begin position="9"/>
        <end position="64"/>
    </location>
</feature>
<accession>A0ABV3PXE4</accession>
<name>A0ABV3PXE4_9HYPH</name>
<dbReference type="Gene3D" id="1.10.260.40">
    <property type="entry name" value="lambda repressor-like DNA-binding domains"/>
    <property type="match status" value="1"/>
</dbReference>
<dbReference type="InterPro" id="IPR010982">
    <property type="entry name" value="Lambda_DNA-bd_dom_sf"/>
</dbReference>
<dbReference type="Pfam" id="PF13443">
    <property type="entry name" value="HTH_26"/>
    <property type="match status" value="1"/>
</dbReference>
<protein>
    <recommendedName>
        <fullName evidence="1">HTH cro/C1-type domain-containing protein</fullName>
    </recommendedName>
</protein>
<gene>
    <name evidence="2" type="ORF">ABXS05_32725</name>
</gene>
<evidence type="ECO:0000259" key="1">
    <source>
        <dbReference type="Pfam" id="PF13443"/>
    </source>
</evidence>
<evidence type="ECO:0000313" key="2">
    <source>
        <dbReference type="EMBL" id="MEW9310349.1"/>
    </source>
</evidence>
<comment type="caution">
    <text evidence="2">The sequence shown here is derived from an EMBL/GenBank/DDBJ whole genome shotgun (WGS) entry which is preliminary data.</text>
</comment>
<proteinExistence type="predicted"/>
<dbReference type="InterPro" id="IPR001387">
    <property type="entry name" value="Cro/C1-type_HTH"/>
</dbReference>
<dbReference type="SUPFAM" id="SSF47413">
    <property type="entry name" value="lambda repressor-like DNA-binding domains"/>
    <property type="match status" value="1"/>
</dbReference>
<keyword evidence="3" id="KW-1185">Reference proteome</keyword>
<sequence>MAAEYPNGLAQAMSQASMDPSWLARRVGVDLAQLEIWAAGRESIPPDVAVKLAAKLKTTVADILYGLGQAEDDRPSRWQMRRRGR</sequence>
<reference evidence="2 3" key="1">
    <citation type="submission" date="2024-07" db="EMBL/GenBank/DDBJ databases">
        <title>Description of Labrys sedimenti sp. nov., isolated from a diclofenac-degrading enrichment culture.</title>
        <authorList>
            <person name="Tancsics A."/>
            <person name="Csepanyi A."/>
        </authorList>
    </citation>
    <scope>NUCLEOTIDE SEQUENCE [LARGE SCALE GENOMIC DNA]</scope>
    <source>
        <strain evidence="2 3">LMG 23578</strain>
    </source>
</reference>